<evidence type="ECO:0000256" key="2">
    <source>
        <dbReference type="ARBA" id="ARBA00023012"/>
    </source>
</evidence>
<dbReference type="InterPro" id="IPR036388">
    <property type="entry name" value="WH-like_DNA-bd_sf"/>
</dbReference>
<evidence type="ECO:0000256" key="5">
    <source>
        <dbReference type="ARBA" id="ARBA00023163"/>
    </source>
</evidence>
<organism evidence="9 10">
    <name type="scientific">Camelimonas lactis</name>
    <dbReference type="NCBI Taxonomy" id="659006"/>
    <lineage>
        <taxon>Bacteria</taxon>
        <taxon>Pseudomonadati</taxon>
        <taxon>Pseudomonadota</taxon>
        <taxon>Alphaproteobacteria</taxon>
        <taxon>Hyphomicrobiales</taxon>
        <taxon>Chelatococcaceae</taxon>
        <taxon>Camelimonas</taxon>
    </lineage>
</organism>
<feature type="domain" description="Response regulatory" evidence="8">
    <location>
        <begin position="7"/>
        <end position="123"/>
    </location>
</feature>
<keyword evidence="2" id="KW-0902">Two-component regulatory system</keyword>
<dbReference type="Proteomes" id="UP000294881">
    <property type="component" value="Unassembled WGS sequence"/>
</dbReference>
<dbReference type="SUPFAM" id="SSF52172">
    <property type="entry name" value="CheY-like"/>
    <property type="match status" value="1"/>
</dbReference>
<evidence type="ECO:0000256" key="4">
    <source>
        <dbReference type="ARBA" id="ARBA00023125"/>
    </source>
</evidence>
<dbReference type="CDD" id="cd06170">
    <property type="entry name" value="LuxR_C_like"/>
    <property type="match status" value="1"/>
</dbReference>
<dbReference type="GO" id="GO:0005829">
    <property type="term" value="C:cytosol"/>
    <property type="evidence" value="ECO:0007669"/>
    <property type="project" value="TreeGrafter"/>
</dbReference>
<accession>A0A4R2GWF6</accession>
<evidence type="ECO:0000259" key="7">
    <source>
        <dbReference type="PROSITE" id="PS50043"/>
    </source>
</evidence>
<dbReference type="PRINTS" id="PR00038">
    <property type="entry name" value="HTHLUXR"/>
</dbReference>
<dbReference type="InterPro" id="IPR011006">
    <property type="entry name" value="CheY-like_superfamily"/>
</dbReference>
<protein>
    <submittedName>
        <fullName evidence="9">Regulatory LuxR family protein</fullName>
    </submittedName>
</protein>
<dbReference type="InterPro" id="IPR001789">
    <property type="entry name" value="Sig_transdc_resp-reg_receiver"/>
</dbReference>
<proteinExistence type="predicted"/>
<dbReference type="PROSITE" id="PS50110">
    <property type="entry name" value="RESPONSE_REGULATORY"/>
    <property type="match status" value="1"/>
</dbReference>
<dbReference type="SMART" id="SM00448">
    <property type="entry name" value="REC"/>
    <property type="match status" value="1"/>
</dbReference>
<keyword evidence="4" id="KW-0238">DNA-binding</keyword>
<comment type="caution">
    <text evidence="9">The sequence shown here is derived from an EMBL/GenBank/DDBJ whole genome shotgun (WGS) entry which is preliminary data.</text>
</comment>
<dbReference type="GO" id="GO:0000976">
    <property type="term" value="F:transcription cis-regulatory region binding"/>
    <property type="evidence" value="ECO:0007669"/>
    <property type="project" value="TreeGrafter"/>
</dbReference>
<dbReference type="OrthoDB" id="5292887at2"/>
<dbReference type="InterPro" id="IPR039420">
    <property type="entry name" value="WalR-like"/>
</dbReference>
<keyword evidence="3" id="KW-0805">Transcription regulation</keyword>
<dbReference type="Gene3D" id="3.40.50.2300">
    <property type="match status" value="1"/>
</dbReference>
<dbReference type="GO" id="GO:0006355">
    <property type="term" value="P:regulation of DNA-templated transcription"/>
    <property type="evidence" value="ECO:0007669"/>
    <property type="project" value="InterPro"/>
</dbReference>
<dbReference type="EMBL" id="SLWL01000002">
    <property type="protein sequence ID" value="TCO15123.1"/>
    <property type="molecule type" value="Genomic_DNA"/>
</dbReference>
<sequence>MNPQDLIVLVVDDDPTALNAICMALEEAGCVAIVARDGAGALDLAARMAPDLVLLDAVMPVMDGFETCRRLKSGPQAVDAPVIFMTGLGDPADVLRGLEAGGVDYVVKPINHEVLLARITVHALNARRMRLASGALDQAGRPVLAVEADGRVVWATPGAVRLLARDGGAAGALLPAPAGPWISAAATRPVSEVQPLNCDGMRLTCLGRGRRGEIIIQAHAGDEGDDIARLQQRFGLTGREAEALLWLTAGKTNQEIAENLGLSRRTVDKHLEQVLEKLGVDNRTAAAIVADRFLEHARPPA</sequence>
<dbReference type="PANTHER" id="PTHR48111">
    <property type="entry name" value="REGULATOR OF RPOS"/>
    <property type="match status" value="1"/>
</dbReference>
<dbReference type="GO" id="GO:0000156">
    <property type="term" value="F:phosphorelay response regulator activity"/>
    <property type="evidence" value="ECO:0007669"/>
    <property type="project" value="TreeGrafter"/>
</dbReference>
<dbReference type="GO" id="GO:0032993">
    <property type="term" value="C:protein-DNA complex"/>
    <property type="evidence" value="ECO:0007669"/>
    <property type="project" value="TreeGrafter"/>
</dbReference>
<evidence type="ECO:0000256" key="1">
    <source>
        <dbReference type="ARBA" id="ARBA00022553"/>
    </source>
</evidence>
<dbReference type="RefSeq" id="WP_132003146.1">
    <property type="nucleotide sequence ID" value="NZ_JBHUNN010000002.1"/>
</dbReference>
<dbReference type="AlphaFoldDB" id="A0A4R2GWF6"/>
<name>A0A4R2GWF6_9HYPH</name>
<dbReference type="SUPFAM" id="SSF46894">
    <property type="entry name" value="C-terminal effector domain of the bipartite response regulators"/>
    <property type="match status" value="1"/>
</dbReference>
<dbReference type="InterPro" id="IPR016032">
    <property type="entry name" value="Sig_transdc_resp-reg_C-effctor"/>
</dbReference>
<dbReference type="PROSITE" id="PS50043">
    <property type="entry name" value="HTH_LUXR_2"/>
    <property type="match status" value="1"/>
</dbReference>
<dbReference type="Pfam" id="PF00196">
    <property type="entry name" value="GerE"/>
    <property type="match status" value="1"/>
</dbReference>
<evidence type="ECO:0000256" key="3">
    <source>
        <dbReference type="ARBA" id="ARBA00023015"/>
    </source>
</evidence>
<dbReference type="Pfam" id="PF00072">
    <property type="entry name" value="Response_reg"/>
    <property type="match status" value="1"/>
</dbReference>
<dbReference type="InterPro" id="IPR000792">
    <property type="entry name" value="Tscrpt_reg_LuxR_C"/>
</dbReference>
<keyword evidence="5" id="KW-0804">Transcription</keyword>
<dbReference type="PANTHER" id="PTHR48111:SF1">
    <property type="entry name" value="TWO-COMPONENT RESPONSE REGULATOR ORR33"/>
    <property type="match status" value="1"/>
</dbReference>
<keyword evidence="10" id="KW-1185">Reference proteome</keyword>
<evidence type="ECO:0000259" key="8">
    <source>
        <dbReference type="PROSITE" id="PS50110"/>
    </source>
</evidence>
<evidence type="ECO:0000313" key="10">
    <source>
        <dbReference type="Proteomes" id="UP000294881"/>
    </source>
</evidence>
<dbReference type="Gene3D" id="1.10.10.10">
    <property type="entry name" value="Winged helix-like DNA-binding domain superfamily/Winged helix DNA-binding domain"/>
    <property type="match status" value="1"/>
</dbReference>
<evidence type="ECO:0000313" key="9">
    <source>
        <dbReference type="EMBL" id="TCO15123.1"/>
    </source>
</evidence>
<keyword evidence="1 6" id="KW-0597">Phosphoprotein</keyword>
<feature type="domain" description="HTH luxR-type" evidence="7">
    <location>
        <begin position="229"/>
        <end position="294"/>
    </location>
</feature>
<dbReference type="SMART" id="SM00421">
    <property type="entry name" value="HTH_LUXR"/>
    <property type="match status" value="1"/>
</dbReference>
<gene>
    <name evidence="9" type="ORF">EV666_102100</name>
</gene>
<evidence type="ECO:0000256" key="6">
    <source>
        <dbReference type="PROSITE-ProRule" id="PRU00169"/>
    </source>
</evidence>
<feature type="modified residue" description="4-aspartylphosphate" evidence="6">
    <location>
        <position position="56"/>
    </location>
</feature>
<reference evidence="9 10" key="1">
    <citation type="submission" date="2019-03" db="EMBL/GenBank/DDBJ databases">
        <title>Genomic Encyclopedia of Type Strains, Phase IV (KMG-IV): sequencing the most valuable type-strain genomes for metagenomic binning, comparative biology and taxonomic classification.</title>
        <authorList>
            <person name="Goeker M."/>
        </authorList>
    </citation>
    <scope>NUCLEOTIDE SEQUENCE [LARGE SCALE GENOMIC DNA]</scope>
    <source>
        <strain evidence="9 10">DSM 22958</strain>
    </source>
</reference>